<accession>A0A1Z5KTR7</accession>
<dbReference type="EC" id="2.7.8.5" evidence="7"/>
<dbReference type="OrthoDB" id="10250191at2759"/>
<dbReference type="GO" id="GO:0008444">
    <property type="term" value="F:CDP-diacylglycerol-glycerol-3-phosphate 3-phosphatidyltransferase activity"/>
    <property type="evidence" value="ECO:0007669"/>
    <property type="project" value="UniProtKB-EC"/>
</dbReference>
<keyword evidence="7" id="KW-0496">Mitochondrion</keyword>
<dbReference type="InterPro" id="IPR016270">
    <property type="entry name" value="PGS1"/>
</dbReference>
<keyword evidence="6 7" id="KW-1208">Phospholipid metabolism</keyword>
<evidence type="ECO:0000313" key="9">
    <source>
        <dbReference type="Proteomes" id="UP000198406"/>
    </source>
</evidence>
<comment type="similarity">
    <text evidence="7">Belongs to the CDP-alcohol phosphatidyltransferase class-II family.</text>
</comment>
<comment type="subcellular location">
    <subcellularLocation>
        <location evidence="7">Mitochondrion</location>
    </subcellularLocation>
</comment>
<name>A0A1Z5KTR7_FISSO</name>
<dbReference type="GO" id="GO:0005524">
    <property type="term" value="F:ATP binding"/>
    <property type="evidence" value="ECO:0007669"/>
    <property type="project" value="UniProtKB-KW"/>
</dbReference>
<keyword evidence="5 7" id="KW-0594">Phospholipid biosynthesis</keyword>
<keyword evidence="1 7" id="KW-0444">Lipid biosynthesis</keyword>
<keyword evidence="9" id="KW-1185">Reference proteome</keyword>
<sequence>MKCYIIDDEMILSGANLSEEYFSDRIDRYLCIQNGGNGLVEFYADVFKVLSQHSYTYDPGSRNSLTAPSSPSRKDLIRSLSKLFTVPQDSDPVNSVGTSSSSNAVAFAVPTFQAPRHFCKCLSRKEYMPLDVDVLQSFLSIVHRLYPDDVTLRMSSAYLNLTNGLRRVLGKSHLLTAGRISHGFKPKKKAGNKGREWIPTVYAQLARRTAQHSSIWFYQREGWTYHAKGIWLTRGEIDKRFSIPDASSLIATVHGSGNYGGRSTYKDVESNMLLVYNDASDDSMEVKAAFTDEWNRFESFAQPPEKEEVRKAPWHVRSILPFCRSFF</sequence>
<dbReference type="UniPathway" id="UPA00084">
    <property type="reaction ID" value="UER00503"/>
</dbReference>
<dbReference type="GO" id="GO:0005739">
    <property type="term" value="C:mitochondrion"/>
    <property type="evidence" value="ECO:0007669"/>
    <property type="project" value="UniProtKB-SubCell"/>
</dbReference>
<dbReference type="InParanoid" id="A0A1Z5KTR7"/>
<keyword evidence="2 7" id="KW-0808">Transferase</keyword>
<gene>
    <name evidence="8" type="ORF">FisN_36Hu039</name>
</gene>
<keyword evidence="4 7" id="KW-0443">Lipid metabolism</keyword>
<reference evidence="8 9" key="1">
    <citation type="journal article" date="2015" name="Plant Cell">
        <title>Oil accumulation by the oleaginous diatom Fistulifera solaris as revealed by the genome and transcriptome.</title>
        <authorList>
            <person name="Tanaka T."/>
            <person name="Maeda Y."/>
            <person name="Veluchamy A."/>
            <person name="Tanaka M."/>
            <person name="Abida H."/>
            <person name="Marechal E."/>
            <person name="Bowler C."/>
            <person name="Muto M."/>
            <person name="Sunaga Y."/>
            <person name="Tanaka M."/>
            <person name="Yoshino T."/>
            <person name="Taniguchi T."/>
            <person name="Fukuda Y."/>
            <person name="Nemoto M."/>
            <person name="Matsumoto M."/>
            <person name="Wong P.S."/>
            <person name="Aburatani S."/>
            <person name="Fujibuchi W."/>
        </authorList>
    </citation>
    <scope>NUCLEOTIDE SEQUENCE [LARGE SCALE GENOMIC DNA]</scope>
    <source>
        <strain evidence="8 9">JPCC DA0580</strain>
    </source>
</reference>
<dbReference type="PANTHER" id="PTHR12586">
    <property type="entry name" value="CDP-DIACYLGLYCEROL--SERINE O-PHOSPHATIDYLTRANSFERASE"/>
    <property type="match status" value="1"/>
</dbReference>
<organism evidence="8 9">
    <name type="scientific">Fistulifera solaris</name>
    <name type="common">Oleaginous diatom</name>
    <dbReference type="NCBI Taxonomy" id="1519565"/>
    <lineage>
        <taxon>Eukaryota</taxon>
        <taxon>Sar</taxon>
        <taxon>Stramenopiles</taxon>
        <taxon>Ochrophyta</taxon>
        <taxon>Bacillariophyta</taxon>
        <taxon>Bacillariophyceae</taxon>
        <taxon>Bacillariophycidae</taxon>
        <taxon>Naviculales</taxon>
        <taxon>Naviculaceae</taxon>
        <taxon>Fistulifera</taxon>
    </lineage>
</organism>
<evidence type="ECO:0000256" key="5">
    <source>
        <dbReference type="ARBA" id="ARBA00023209"/>
    </source>
</evidence>
<proteinExistence type="inferred from homology"/>
<dbReference type="PANTHER" id="PTHR12586:SF1">
    <property type="entry name" value="CDP-DIACYLGLYCEROL--GLYCEROL-3-PHOSPHATE 3-PHOSPHATIDYLTRANSFERASE, MITOCHONDRIAL"/>
    <property type="match status" value="1"/>
</dbReference>
<evidence type="ECO:0000256" key="4">
    <source>
        <dbReference type="ARBA" id="ARBA00023098"/>
    </source>
</evidence>
<keyword evidence="3" id="KW-0677">Repeat</keyword>
<keyword evidence="7" id="KW-0067">ATP-binding</keyword>
<evidence type="ECO:0000313" key="8">
    <source>
        <dbReference type="EMBL" id="GAX29545.1"/>
    </source>
</evidence>
<dbReference type="Gene3D" id="3.30.870.10">
    <property type="entry name" value="Endonuclease Chain A"/>
    <property type="match status" value="2"/>
</dbReference>
<evidence type="ECO:0000256" key="7">
    <source>
        <dbReference type="RuleBase" id="RU365024"/>
    </source>
</evidence>
<evidence type="ECO:0000256" key="6">
    <source>
        <dbReference type="ARBA" id="ARBA00023264"/>
    </source>
</evidence>
<keyword evidence="7" id="KW-0547">Nucleotide-binding</keyword>
<comment type="pathway">
    <text evidence="7">Phospholipid metabolism; phosphatidylglycerol biosynthesis; phosphatidylglycerol from CDP-diacylglycerol: step 1/2.</text>
</comment>
<dbReference type="AlphaFoldDB" id="A0A1Z5KTR7"/>
<dbReference type="Proteomes" id="UP000198406">
    <property type="component" value="Unassembled WGS sequence"/>
</dbReference>
<dbReference type="GO" id="GO:0032049">
    <property type="term" value="P:cardiolipin biosynthetic process"/>
    <property type="evidence" value="ECO:0007669"/>
    <property type="project" value="InterPro"/>
</dbReference>
<protein>
    <recommendedName>
        <fullName evidence="7">CDP-diacylglycerol--glycerol-3-phosphate 3-phosphatidyltransferase</fullName>
        <ecNumber evidence="7">2.7.8.5</ecNumber>
    </recommendedName>
</protein>
<evidence type="ECO:0000256" key="3">
    <source>
        <dbReference type="ARBA" id="ARBA00022737"/>
    </source>
</evidence>
<evidence type="ECO:0000256" key="1">
    <source>
        <dbReference type="ARBA" id="ARBA00022516"/>
    </source>
</evidence>
<comment type="caution">
    <text evidence="8">The sequence shown here is derived from an EMBL/GenBank/DDBJ whole genome shotgun (WGS) entry which is preliminary data.</text>
</comment>
<comment type="catalytic activity">
    <reaction evidence="7">
        <text>a CDP-1,2-diacyl-sn-glycerol + sn-glycerol 3-phosphate = a 1,2-diacyl-sn-glycero-3-phospho-(1'-sn-glycero-3'-phosphate) + CMP + H(+)</text>
        <dbReference type="Rhea" id="RHEA:12593"/>
        <dbReference type="ChEBI" id="CHEBI:15378"/>
        <dbReference type="ChEBI" id="CHEBI:57597"/>
        <dbReference type="ChEBI" id="CHEBI:58332"/>
        <dbReference type="ChEBI" id="CHEBI:60110"/>
        <dbReference type="ChEBI" id="CHEBI:60377"/>
        <dbReference type="EC" id="2.7.8.5"/>
    </reaction>
</comment>
<evidence type="ECO:0000256" key="2">
    <source>
        <dbReference type="ARBA" id="ARBA00022679"/>
    </source>
</evidence>
<comment type="function">
    <text evidence="7">Functions in the biosynthesis of the anionic phospholipids phosphatidylglycerol and cardiolipin.</text>
</comment>
<dbReference type="EMBL" id="BDSP01000291">
    <property type="protein sequence ID" value="GAX29545.1"/>
    <property type="molecule type" value="Genomic_DNA"/>
</dbReference>